<sequence length="360" mass="40598">MIIMGKIIIENRTYTKTDLLQGHWKEADPYFHQALTFCQQWLQGNQSFELPSSGSTGAPKDILVHRTQMEISAAATRDFFNISKGSPLLCCLNTWMIGGKMMLVRALEWEANLYLVKPSENPLLDTPTINFDFVAMVPMQVSACLANGQSQAILKKIKNLIIGGAPSSPALIKKILQEDIQAYQTYGMTETVSHIALAKITGEELIYQVLPGVKIGTDAQQRLCIQAPMAGSKTLQTNDLVEMVDDKSFKWLGRSDFTINSGGIKLQPEGMEPKMAVPFERIFGHQNFFLYGKADEKLGQKLVLIIEEQRIQEEKEQELQEVLKTLFNRYHLPKEILYAKAFIRTPSGKINRPETFKHCL</sequence>
<evidence type="ECO:0000256" key="1">
    <source>
        <dbReference type="ARBA" id="ARBA00006432"/>
    </source>
</evidence>
<dbReference type="AlphaFoldDB" id="K1KZ73"/>
<proteinExistence type="inferred from homology"/>
<dbReference type="Gene3D" id="3.40.50.12780">
    <property type="entry name" value="N-terminal domain of ligase-like"/>
    <property type="match status" value="1"/>
</dbReference>
<feature type="domain" description="AMP-dependent synthetase/ligase" evidence="3">
    <location>
        <begin position="52"/>
        <end position="197"/>
    </location>
</feature>
<dbReference type="InterPro" id="IPR042099">
    <property type="entry name" value="ANL_N_sf"/>
</dbReference>
<dbReference type="PANTHER" id="PTHR43201:SF5">
    <property type="entry name" value="MEDIUM-CHAIN ACYL-COA LIGASE ACSF2, MITOCHONDRIAL"/>
    <property type="match status" value="1"/>
</dbReference>
<evidence type="ECO:0000256" key="2">
    <source>
        <dbReference type="ARBA" id="ARBA00022598"/>
    </source>
</evidence>
<evidence type="ECO:0000259" key="3">
    <source>
        <dbReference type="Pfam" id="PF00501"/>
    </source>
</evidence>
<protein>
    <submittedName>
        <fullName evidence="4">O-succinylbenzoic acid--CoA ligase</fullName>
    </submittedName>
</protein>
<dbReference type="InterPro" id="IPR045851">
    <property type="entry name" value="AMP-bd_C_sf"/>
</dbReference>
<keyword evidence="5" id="KW-1185">Reference proteome</keyword>
<dbReference type="PATRIC" id="fig|1225176.3.peg.3843"/>
<comment type="similarity">
    <text evidence="1">Belongs to the ATP-dependent AMP-binding enzyme family.</text>
</comment>
<organism evidence="4 5">
    <name type="scientific">Cecembia lonarensis (strain CCUG 58316 / KCTC 22772 / LW9)</name>
    <dbReference type="NCBI Taxonomy" id="1225176"/>
    <lineage>
        <taxon>Bacteria</taxon>
        <taxon>Pseudomonadati</taxon>
        <taxon>Bacteroidota</taxon>
        <taxon>Cytophagia</taxon>
        <taxon>Cytophagales</taxon>
        <taxon>Cyclobacteriaceae</taxon>
        <taxon>Cecembia</taxon>
    </lineage>
</organism>
<dbReference type="InterPro" id="IPR000873">
    <property type="entry name" value="AMP-dep_synth/lig_dom"/>
</dbReference>
<name>K1KZ73_CECL9</name>
<reference evidence="4 5" key="1">
    <citation type="journal article" date="2012" name="J. Bacteriol.">
        <title>Draft Genome Sequence of Cecembia lonarensis Strain LW9T, Isolated from Lonar Lake, a Haloalkaline Lake in India.</title>
        <authorList>
            <person name="Shivaji S."/>
            <person name="Ara S."/>
            <person name="Singh A."/>
            <person name="Pinnaka A.K."/>
        </authorList>
    </citation>
    <scope>NUCLEOTIDE SEQUENCE [LARGE SCALE GENOMIC DNA]</scope>
    <source>
        <strain evidence="4 5">LW9</strain>
    </source>
</reference>
<dbReference type="PANTHER" id="PTHR43201">
    <property type="entry name" value="ACYL-COA SYNTHETASE"/>
    <property type="match status" value="1"/>
</dbReference>
<dbReference type="GO" id="GO:0006631">
    <property type="term" value="P:fatty acid metabolic process"/>
    <property type="evidence" value="ECO:0007669"/>
    <property type="project" value="TreeGrafter"/>
</dbReference>
<dbReference type="Gene3D" id="3.30.300.30">
    <property type="match status" value="1"/>
</dbReference>
<dbReference type="EMBL" id="AMGM01000093">
    <property type="protein sequence ID" value="EKB47766.1"/>
    <property type="molecule type" value="Genomic_DNA"/>
</dbReference>
<keyword evidence="2 4" id="KW-0436">Ligase</keyword>
<dbReference type="GO" id="GO:0031956">
    <property type="term" value="F:medium-chain fatty acid-CoA ligase activity"/>
    <property type="evidence" value="ECO:0007669"/>
    <property type="project" value="TreeGrafter"/>
</dbReference>
<dbReference type="Pfam" id="PF00501">
    <property type="entry name" value="AMP-binding"/>
    <property type="match status" value="1"/>
</dbReference>
<dbReference type="SUPFAM" id="SSF56801">
    <property type="entry name" value="Acetyl-CoA synthetase-like"/>
    <property type="match status" value="1"/>
</dbReference>
<evidence type="ECO:0000313" key="4">
    <source>
        <dbReference type="EMBL" id="EKB47766.1"/>
    </source>
</evidence>
<gene>
    <name evidence="4" type="ORF">B879_03622</name>
</gene>
<accession>K1KZ73</accession>
<evidence type="ECO:0000313" key="5">
    <source>
        <dbReference type="Proteomes" id="UP000004478"/>
    </source>
</evidence>
<comment type="caution">
    <text evidence="4">The sequence shown here is derived from an EMBL/GenBank/DDBJ whole genome shotgun (WGS) entry which is preliminary data.</text>
</comment>
<dbReference type="Proteomes" id="UP000004478">
    <property type="component" value="Unassembled WGS sequence"/>
</dbReference>